<gene>
    <name evidence="3" type="ORF">Pyn_10482</name>
</gene>
<protein>
    <submittedName>
        <fullName evidence="3">Non-classical arabinogalactan protein 30 isoform X1</fullName>
    </submittedName>
</protein>
<keyword evidence="1 2" id="KW-0732">Signal</keyword>
<dbReference type="PANTHER" id="PTHR33470">
    <property type="entry name" value="OS01G0164075 PROTEIN"/>
    <property type="match status" value="1"/>
</dbReference>
<evidence type="ECO:0000313" key="3">
    <source>
        <dbReference type="EMBL" id="PQP93986.1"/>
    </source>
</evidence>
<evidence type="ECO:0000256" key="1">
    <source>
        <dbReference type="ARBA" id="ARBA00022729"/>
    </source>
</evidence>
<dbReference type="Proteomes" id="UP000250321">
    <property type="component" value="Unassembled WGS sequence"/>
</dbReference>
<sequence length="179" mass="19836">MASRQLIILILTLLLIPLAFPSIAATEYDPKKPEEAQKKINVVVEGMIYCQSCDHYGTWSLTDAEPIPSAKVSVICKNHKDQVSFYKAFVTDLKGYFYAQLEGFKMGHSILDHPLHGCHVKLVSSPLANCSDLSNVNNGLYGAPLRFENKRLLGKNYEAVIYAAGPLAFRPSHCPNTHS</sequence>
<keyword evidence="4" id="KW-1185">Reference proteome</keyword>
<dbReference type="Pfam" id="PF01190">
    <property type="entry name" value="Pollen_Ole_e_1"/>
    <property type="match status" value="1"/>
</dbReference>
<dbReference type="AlphaFoldDB" id="A0A314XNL6"/>
<dbReference type="PANTHER" id="PTHR33470:SF4">
    <property type="entry name" value="OS01G0164025 PROTEIN"/>
    <property type="match status" value="1"/>
</dbReference>
<reference evidence="3 4" key="1">
    <citation type="submission" date="2018-02" db="EMBL/GenBank/DDBJ databases">
        <title>Draft genome of wild Prunus yedoensis var. nudiflora.</title>
        <authorList>
            <person name="Baek S."/>
            <person name="Kim J.-H."/>
            <person name="Choi K."/>
            <person name="Kim G.-B."/>
            <person name="Cho A."/>
            <person name="Jang H."/>
            <person name="Shin C.-H."/>
            <person name="Yu H.-J."/>
            <person name="Mun J.-H."/>
        </authorList>
    </citation>
    <scope>NUCLEOTIDE SEQUENCE [LARGE SCALE GENOMIC DNA]</scope>
    <source>
        <strain evidence="4">cv. Jeju island</strain>
        <tissue evidence="3">Leaf</tissue>
    </source>
</reference>
<evidence type="ECO:0000256" key="2">
    <source>
        <dbReference type="SAM" id="SignalP"/>
    </source>
</evidence>
<comment type="caution">
    <text evidence="3">The sequence shown here is derived from an EMBL/GenBank/DDBJ whole genome shotgun (WGS) entry which is preliminary data.</text>
</comment>
<feature type="signal peptide" evidence="2">
    <location>
        <begin position="1"/>
        <end position="25"/>
    </location>
</feature>
<organism evidence="3 4">
    <name type="scientific">Prunus yedoensis var. nudiflora</name>
    <dbReference type="NCBI Taxonomy" id="2094558"/>
    <lineage>
        <taxon>Eukaryota</taxon>
        <taxon>Viridiplantae</taxon>
        <taxon>Streptophyta</taxon>
        <taxon>Embryophyta</taxon>
        <taxon>Tracheophyta</taxon>
        <taxon>Spermatophyta</taxon>
        <taxon>Magnoliopsida</taxon>
        <taxon>eudicotyledons</taxon>
        <taxon>Gunneridae</taxon>
        <taxon>Pentapetalae</taxon>
        <taxon>rosids</taxon>
        <taxon>fabids</taxon>
        <taxon>Rosales</taxon>
        <taxon>Rosaceae</taxon>
        <taxon>Amygdaloideae</taxon>
        <taxon>Amygdaleae</taxon>
        <taxon>Prunus</taxon>
    </lineage>
</organism>
<dbReference type="OrthoDB" id="1936190at2759"/>
<dbReference type="GO" id="GO:0009826">
    <property type="term" value="P:unidimensional cell growth"/>
    <property type="evidence" value="ECO:0007669"/>
    <property type="project" value="TreeGrafter"/>
</dbReference>
<evidence type="ECO:0000313" key="4">
    <source>
        <dbReference type="Proteomes" id="UP000250321"/>
    </source>
</evidence>
<name>A0A314XNL6_PRUYE</name>
<dbReference type="GO" id="GO:0048767">
    <property type="term" value="P:root hair elongation"/>
    <property type="evidence" value="ECO:0007669"/>
    <property type="project" value="TreeGrafter"/>
</dbReference>
<dbReference type="GO" id="GO:0071944">
    <property type="term" value="C:cell periphery"/>
    <property type="evidence" value="ECO:0007669"/>
    <property type="project" value="TreeGrafter"/>
</dbReference>
<accession>A0A314XNL6</accession>
<feature type="chain" id="PRO_5016363135" evidence="2">
    <location>
        <begin position="26"/>
        <end position="179"/>
    </location>
</feature>
<dbReference type="STRING" id="2094558.A0A314XNL6"/>
<dbReference type="EMBL" id="PJQY01002401">
    <property type="protein sequence ID" value="PQP93986.1"/>
    <property type="molecule type" value="Genomic_DNA"/>
</dbReference>
<proteinExistence type="predicted"/>